<evidence type="ECO:0000256" key="1">
    <source>
        <dbReference type="ARBA" id="ARBA00008045"/>
    </source>
</evidence>
<evidence type="ECO:0000256" key="4">
    <source>
        <dbReference type="SAM" id="MobiDB-lite"/>
    </source>
</evidence>
<dbReference type="Gene3D" id="1.10.287.370">
    <property type="match status" value="1"/>
</dbReference>
<protein>
    <submittedName>
        <fullName evidence="5">Prefoldin</fullName>
    </submittedName>
</protein>
<comment type="similarity">
    <text evidence="1">Belongs to the prefoldin subunit beta family.</text>
</comment>
<evidence type="ECO:0000313" key="6">
    <source>
        <dbReference type="Proteomes" id="UP000053758"/>
    </source>
</evidence>
<dbReference type="GO" id="GO:0016272">
    <property type="term" value="C:prefoldin complex"/>
    <property type="evidence" value="ECO:0007669"/>
    <property type="project" value="InterPro"/>
</dbReference>
<keyword evidence="3" id="KW-0175">Coiled coil</keyword>
<gene>
    <name evidence="5" type="ORF">PAN0_010c4095</name>
</gene>
<accession>A0A081CGS7</accession>
<dbReference type="Pfam" id="PF01920">
    <property type="entry name" value="Prefoldin_2"/>
    <property type="match status" value="1"/>
</dbReference>
<dbReference type="RefSeq" id="XP_014656035.1">
    <property type="nucleotide sequence ID" value="XM_014800549.1"/>
</dbReference>
<dbReference type="EMBL" id="DF830077">
    <property type="protein sequence ID" value="GAK65873.1"/>
    <property type="molecule type" value="Genomic_DNA"/>
</dbReference>
<keyword evidence="6" id="KW-1185">Reference proteome</keyword>
<evidence type="ECO:0000256" key="2">
    <source>
        <dbReference type="ARBA" id="ARBA00023186"/>
    </source>
</evidence>
<sequence length="177" mass="20041">MPSSKTFRCPKVATVAEEVRACTAPAADKGQHQSNNRISTAHHQQRLAMSSRIPDETLSKVLEKIQLQVYQTNQQLSALRAQIAAREREAKLNTLTLTELQAIQDPNAPFYRSVGKMFLQESQPVVLSELEQKQTAITSDLEALQKKQKYLQKQREDAQAHLKDIFSSVNRQQQQEA</sequence>
<name>A0A081CGS7_PSEA2</name>
<organism evidence="5">
    <name type="scientific">Pseudozyma antarctica</name>
    <name type="common">Yeast</name>
    <name type="synonym">Candida antarctica</name>
    <dbReference type="NCBI Taxonomy" id="84753"/>
    <lineage>
        <taxon>Eukaryota</taxon>
        <taxon>Fungi</taxon>
        <taxon>Dikarya</taxon>
        <taxon>Basidiomycota</taxon>
        <taxon>Ustilaginomycotina</taxon>
        <taxon>Ustilaginomycetes</taxon>
        <taxon>Ustilaginales</taxon>
        <taxon>Ustilaginaceae</taxon>
        <taxon>Moesziomyces</taxon>
    </lineage>
</organism>
<dbReference type="GO" id="GO:0051082">
    <property type="term" value="F:unfolded protein binding"/>
    <property type="evidence" value="ECO:0007669"/>
    <property type="project" value="InterPro"/>
</dbReference>
<dbReference type="SUPFAM" id="SSF46579">
    <property type="entry name" value="Prefoldin"/>
    <property type="match status" value="1"/>
</dbReference>
<feature type="coiled-coil region" evidence="3">
    <location>
        <begin position="127"/>
        <end position="161"/>
    </location>
</feature>
<dbReference type="AlphaFoldDB" id="A0A081CGS7"/>
<reference evidence="5" key="1">
    <citation type="submission" date="2014-07" db="EMBL/GenBank/DDBJ databases">
        <title>Draft genome sequence of the yeast Pseudozyma antarctica JCM 10317 known as a producer of lipase B which used in a wide range of industrial applications.</title>
        <authorList>
            <person name="Morita T."/>
            <person name="Saika A."/>
            <person name="Koike H."/>
        </authorList>
    </citation>
    <scope>NUCLEOTIDE SEQUENCE</scope>
    <source>
        <strain evidence="5">JCM 10317</strain>
    </source>
</reference>
<dbReference type="InterPro" id="IPR002777">
    <property type="entry name" value="PFD_beta-like"/>
</dbReference>
<dbReference type="PANTHER" id="PTHR20903">
    <property type="entry name" value="PREFOLDIN SUBUNIT 1-RELATED"/>
    <property type="match status" value="1"/>
</dbReference>
<feature type="compositionally biased region" description="Polar residues" evidence="4">
    <location>
        <begin position="32"/>
        <end position="42"/>
    </location>
</feature>
<proteinExistence type="inferred from homology"/>
<dbReference type="Proteomes" id="UP000053758">
    <property type="component" value="Unassembled WGS sequence"/>
</dbReference>
<dbReference type="GO" id="GO:0005737">
    <property type="term" value="C:cytoplasm"/>
    <property type="evidence" value="ECO:0007669"/>
    <property type="project" value="TreeGrafter"/>
</dbReference>
<dbReference type="GeneID" id="26304841"/>
<dbReference type="GO" id="GO:0044183">
    <property type="term" value="F:protein folding chaperone"/>
    <property type="evidence" value="ECO:0007669"/>
    <property type="project" value="TreeGrafter"/>
</dbReference>
<dbReference type="PANTHER" id="PTHR20903:SF0">
    <property type="entry name" value="PREFOLDIN SUBUNIT 1"/>
    <property type="match status" value="1"/>
</dbReference>
<dbReference type="InterPro" id="IPR009053">
    <property type="entry name" value="Prefoldin"/>
</dbReference>
<evidence type="ECO:0000256" key="3">
    <source>
        <dbReference type="SAM" id="Coils"/>
    </source>
</evidence>
<dbReference type="HOGENOM" id="CLU_122140_0_0_1"/>
<keyword evidence="2" id="KW-0143">Chaperone</keyword>
<evidence type="ECO:0000313" key="5">
    <source>
        <dbReference type="EMBL" id="GAK65873.1"/>
    </source>
</evidence>
<feature type="region of interest" description="Disordered" evidence="4">
    <location>
        <begin position="25"/>
        <end position="48"/>
    </location>
</feature>